<reference evidence="2 3" key="1">
    <citation type="submission" date="2021-01" db="EMBL/GenBank/DDBJ databases">
        <title>Genomics of switchgrass bacterial isolates.</title>
        <authorList>
            <person name="Shade A."/>
        </authorList>
    </citation>
    <scope>NUCLEOTIDE SEQUENCE [LARGE SCALE GENOMIC DNA]</scope>
    <source>
        <strain evidence="2 3">PvP111</strain>
    </source>
</reference>
<accession>A0ABS2KTA4</accession>
<evidence type="ECO:0000256" key="1">
    <source>
        <dbReference type="SAM" id="Phobius"/>
    </source>
</evidence>
<feature type="transmembrane region" description="Helical" evidence="1">
    <location>
        <begin position="39"/>
        <end position="66"/>
    </location>
</feature>
<keyword evidence="3" id="KW-1185">Reference proteome</keyword>
<evidence type="ECO:0000313" key="2">
    <source>
        <dbReference type="EMBL" id="MBM7414875.1"/>
    </source>
</evidence>
<proteinExistence type="predicted"/>
<comment type="caution">
    <text evidence="2">The sequence shown here is derived from an EMBL/GenBank/DDBJ whole genome shotgun (WGS) entry which is preliminary data.</text>
</comment>
<keyword evidence="1" id="KW-1133">Transmembrane helix</keyword>
<name>A0ABS2KTA4_9NOCA</name>
<protein>
    <recommendedName>
        <fullName evidence="4">Tetratricopeptide repeat protein</fullName>
    </recommendedName>
</protein>
<dbReference type="EMBL" id="JAFBBK010000001">
    <property type="protein sequence ID" value="MBM7414875.1"/>
    <property type="molecule type" value="Genomic_DNA"/>
</dbReference>
<dbReference type="RefSeq" id="WP_204867759.1">
    <property type="nucleotide sequence ID" value="NZ_JAFBBK010000001.1"/>
</dbReference>
<keyword evidence="1" id="KW-0472">Membrane</keyword>
<keyword evidence="1" id="KW-0812">Transmembrane</keyword>
<organism evidence="2 3">
    <name type="scientific">Rhodococcoides corynebacterioides</name>
    <dbReference type="NCBI Taxonomy" id="53972"/>
    <lineage>
        <taxon>Bacteria</taxon>
        <taxon>Bacillati</taxon>
        <taxon>Actinomycetota</taxon>
        <taxon>Actinomycetes</taxon>
        <taxon>Mycobacteriales</taxon>
        <taxon>Nocardiaceae</taxon>
        <taxon>Rhodococcoides</taxon>
    </lineage>
</organism>
<evidence type="ECO:0008006" key="4">
    <source>
        <dbReference type="Google" id="ProtNLM"/>
    </source>
</evidence>
<gene>
    <name evidence="2" type="ORF">JOE42_001608</name>
</gene>
<evidence type="ECO:0000313" key="3">
    <source>
        <dbReference type="Proteomes" id="UP000703038"/>
    </source>
</evidence>
<dbReference type="Proteomes" id="UP000703038">
    <property type="component" value="Unassembled WGS sequence"/>
</dbReference>
<feature type="transmembrane region" description="Helical" evidence="1">
    <location>
        <begin position="7"/>
        <end position="27"/>
    </location>
</feature>
<sequence>MSKYSRVVAIIAVMVVVLGVYFVILGGRGIDFIKLGGPVNIGLGIGVLILPLLGLWIVAATLRAGFRHQHLARRIHDENLELDVEDLPRLPSGRIERGAADSLFADVKDEYEKSPDDWRTNYRLARAYDYAGDRGRAREIMRRAVELERIESA</sequence>